<evidence type="ECO:0000259" key="10">
    <source>
        <dbReference type="SMART" id="SM00385"/>
    </source>
</evidence>
<comment type="function">
    <text evidence="1">Essential for the control of the cell cycle at the G2/M (mitosis) transition.</text>
</comment>
<reference evidence="12 13" key="1">
    <citation type="submission" date="2024-01" db="EMBL/GenBank/DDBJ databases">
        <title>A telomere-to-telomere, gap-free genome of sweet tea (Lithocarpus litseifolius).</title>
        <authorList>
            <person name="Zhou J."/>
        </authorList>
    </citation>
    <scope>NUCLEOTIDE SEQUENCE [LARGE SCALE GENOMIC DNA]</scope>
    <source>
        <strain evidence="12">Zhou-2022a</strain>
        <tissue evidence="12">Leaf</tissue>
    </source>
</reference>
<dbReference type="EMBL" id="JAZDWU010000001">
    <property type="protein sequence ID" value="KAL0016819.1"/>
    <property type="molecule type" value="Genomic_DNA"/>
</dbReference>
<evidence type="ECO:0000256" key="4">
    <source>
        <dbReference type="ARBA" id="ARBA00022618"/>
    </source>
</evidence>
<evidence type="ECO:0000256" key="3">
    <source>
        <dbReference type="ARBA" id="ARBA00011177"/>
    </source>
</evidence>
<evidence type="ECO:0000256" key="9">
    <source>
        <dbReference type="RuleBase" id="RU000383"/>
    </source>
</evidence>
<feature type="domain" description="Cyclin C-terminal" evidence="11">
    <location>
        <begin position="48"/>
        <end position="174"/>
    </location>
</feature>
<gene>
    <name evidence="12" type="ORF">SO802_003888</name>
</gene>
<sequence>MLLACKYEEVSVPVVEDFIVISDKAYSRKVLEMEKLMINTLQFNLSIPTPYVFMIFSKLLKLTRRCVYDINKLYQLEQLSFFIIELCLIEYETLKFPPSLLAAVAIYTAQCTHYGFEQWSTTCEWHTSYSEEQLQECSRLMVNFHQSAGSGKLTGVHRKYGTSKHGYAAKTDPANFLLEARY</sequence>
<keyword evidence="6 9" id="KW-0195">Cyclin</keyword>
<dbReference type="InterPro" id="IPR006671">
    <property type="entry name" value="Cyclin_N"/>
</dbReference>
<proteinExistence type="inferred from homology"/>
<evidence type="ECO:0000259" key="11">
    <source>
        <dbReference type="SMART" id="SM01332"/>
    </source>
</evidence>
<keyword evidence="7" id="KW-0131">Cell cycle</keyword>
<dbReference type="FunFam" id="1.10.472.10:FF:000032">
    <property type="entry name" value="G2/mitotic-specific cyclin-1"/>
    <property type="match status" value="1"/>
</dbReference>
<evidence type="ECO:0000256" key="7">
    <source>
        <dbReference type="ARBA" id="ARBA00023306"/>
    </source>
</evidence>
<evidence type="ECO:0000256" key="8">
    <source>
        <dbReference type="ARBA" id="ARBA00032263"/>
    </source>
</evidence>
<dbReference type="Pfam" id="PF00134">
    <property type="entry name" value="Cyclin_N"/>
    <property type="match status" value="1"/>
</dbReference>
<dbReference type="GO" id="GO:0051301">
    <property type="term" value="P:cell division"/>
    <property type="evidence" value="ECO:0007669"/>
    <property type="project" value="UniProtKB-KW"/>
</dbReference>
<evidence type="ECO:0000313" key="12">
    <source>
        <dbReference type="EMBL" id="KAL0016819.1"/>
    </source>
</evidence>
<dbReference type="Pfam" id="PF02984">
    <property type="entry name" value="Cyclin_C"/>
    <property type="match status" value="1"/>
</dbReference>
<dbReference type="InterPro" id="IPR039361">
    <property type="entry name" value="Cyclin"/>
</dbReference>
<evidence type="ECO:0000256" key="1">
    <source>
        <dbReference type="ARBA" id="ARBA00003222"/>
    </source>
</evidence>
<dbReference type="GO" id="GO:0010332">
    <property type="term" value="P:response to gamma radiation"/>
    <property type="evidence" value="ECO:0007669"/>
    <property type="project" value="UniProtKB-ARBA"/>
</dbReference>
<accession>A0AAW2E329</accession>
<organism evidence="12 13">
    <name type="scientific">Lithocarpus litseifolius</name>
    <dbReference type="NCBI Taxonomy" id="425828"/>
    <lineage>
        <taxon>Eukaryota</taxon>
        <taxon>Viridiplantae</taxon>
        <taxon>Streptophyta</taxon>
        <taxon>Embryophyta</taxon>
        <taxon>Tracheophyta</taxon>
        <taxon>Spermatophyta</taxon>
        <taxon>Magnoliopsida</taxon>
        <taxon>eudicotyledons</taxon>
        <taxon>Gunneridae</taxon>
        <taxon>Pentapetalae</taxon>
        <taxon>rosids</taxon>
        <taxon>fabids</taxon>
        <taxon>Fagales</taxon>
        <taxon>Fagaceae</taxon>
        <taxon>Lithocarpus</taxon>
    </lineage>
</organism>
<evidence type="ECO:0000313" key="13">
    <source>
        <dbReference type="Proteomes" id="UP001459277"/>
    </source>
</evidence>
<name>A0AAW2E329_9ROSI</name>
<evidence type="ECO:0000256" key="6">
    <source>
        <dbReference type="ARBA" id="ARBA00023127"/>
    </source>
</evidence>
<dbReference type="PANTHER" id="PTHR10177">
    <property type="entry name" value="CYCLINS"/>
    <property type="match status" value="1"/>
</dbReference>
<dbReference type="InterPro" id="IPR013763">
    <property type="entry name" value="Cyclin-like_dom"/>
</dbReference>
<comment type="similarity">
    <text evidence="2">Belongs to the cyclin family. Cyclin AB subfamily.</text>
</comment>
<keyword evidence="4" id="KW-0132">Cell division</keyword>
<feature type="domain" description="Cyclin-like" evidence="10">
    <location>
        <begin position="57"/>
        <end position="143"/>
    </location>
</feature>
<dbReference type="Proteomes" id="UP001459277">
    <property type="component" value="Unassembled WGS sequence"/>
</dbReference>
<dbReference type="AlphaFoldDB" id="A0AAW2E329"/>
<keyword evidence="5" id="KW-0498">Mitosis</keyword>
<keyword evidence="13" id="KW-1185">Reference proteome</keyword>
<evidence type="ECO:0000256" key="5">
    <source>
        <dbReference type="ARBA" id="ARBA00022776"/>
    </source>
</evidence>
<comment type="caution">
    <text evidence="12">The sequence shown here is derived from an EMBL/GenBank/DDBJ whole genome shotgun (WGS) entry which is preliminary data.</text>
</comment>
<dbReference type="InterPro" id="IPR036915">
    <property type="entry name" value="Cyclin-like_sf"/>
</dbReference>
<dbReference type="Gene3D" id="1.10.472.10">
    <property type="entry name" value="Cyclin-like"/>
    <property type="match status" value="2"/>
</dbReference>
<dbReference type="SUPFAM" id="SSF47954">
    <property type="entry name" value="Cyclin-like"/>
    <property type="match status" value="2"/>
</dbReference>
<comment type="subunit">
    <text evidence="3">Interacts with the CDC2 protein kinase to form a serine/threonine kinase holoenzyme complex also known as maturation promoting factor (MPF). The cyclin subunit imparts substrate specificity to the complex.</text>
</comment>
<evidence type="ECO:0000256" key="2">
    <source>
        <dbReference type="ARBA" id="ARBA00006955"/>
    </source>
</evidence>
<dbReference type="InterPro" id="IPR004367">
    <property type="entry name" value="Cyclin_C-dom"/>
</dbReference>
<dbReference type="SMART" id="SM00385">
    <property type="entry name" value="CYCLIN"/>
    <property type="match status" value="1"/>
</dbReference>
<dbReference type="SMART" id="SM01332">
    <property type="entry name" value="Cyclin_C"/>
    <property type="match status" value="1"/>
</dbReference>
<protein>
    <recommendedName>
        <fullName evidence="8">B-like cyclin</fullName>
    </recommendedName>
</protein>